<dbReference type="GO" id="GO:0016239">
    <property type="term" value="P:positive regulation of macroautophagy"/>
    <property type="evidence" value="ECO:0007669"/>
    <property type="project" value="TreeGrafter"/>
</dbReference>
<evidence type="ECO:0000256" key="1">
    <source>
        <dbReference type="ARBA" id="ARBA00022574"/>
    </source>
</evidence>
<dbReference type="InterPro" id="IPR037590">
    <property type="entry name" value="WDR24"/>
</dbReference>
<feature type="region of interest" description="Disordered" evidence="3">
    <location>
        <begin position="35"/>
        <end position="54"/>
    </location>
</feature>
<dbReference type="GO" id="GO:1904263">
    <property type="term" value="P:positive regulation of TORC1 signaling"/>
    <property type="evidence" value="ECO:0007669"/>
    <property type="project" value="TreeGrafter"/>
</dbReference>
<dbReference type="PANTHER" id="PTHR46200">
    <property type="entry name" value="GATOR COMPLEX PROTEIN WDR24"/>
    <property type="match status" value="1"/>
</dbReference>
<accession>A0A7R9HRJ5</accession>
<dbReference type="GO" id="GO:0005829">
    <property type="term" value="C:cytosol"/>
    <property type="evidence" value="ECO:0007669"/>
    <property type="project" value="TreeGrafter"/>
</dbReference>
<dbReference type="GO" id="GO:0005774">
    <property type="term" value="C:vacuolar membrane"/>
    <property type="evidence" value="ECO:0007669"/>
    <property type="project" value="TreeGrafter"/>
</dbReference>
<dbReference type="InterPro" id="IPR049566">
    <property type="entry name" value="WDR59_RTC1-like_RING_Znf"/>
</dbReference>
<dbReference type="GO" id="GO:0034198">
    <property type="term" value="P:cellular response to amino acid starvation"/>
    <property type="evidence" value="ECO:0007669"/>
    <property type="project" value="TreeGrafter"/>
</dbReference>
<dbReference type="CDD" id="cd16693">
    <property type="entry name" value="mRING-H2-C3H3C2_WDR24"/>
    <property type="match status" value="1"/>
</dbReference>
<feature type="domain" description="WDR59/RTC1-like RING zinc finger" evidence="4">
    <location>
        <begin position="115"/>
        <end position="163"/>
    </location>
</feature>
<name>A0A7R9HRJ5_9NEOP</name>
<organism evidence="5">
    <name type="scientific">Timema monikensis</name>
    <dbReference type="NCBI Taxonomy" id="170555"/>
    <lineage>
        <taxon>Eukaryota</taxon>
        <taxon>Metazoa</taxon>
        <taxon>Ecdysozoa</taxon>
        <taxon>Arthropoda</taxon>
        <taxon>Hexapoda</taxon>
        <taxon>Insecta</taxon>
        <taxon>Pterygota</taxon>
        <taxon>Neoptera</taxon>
        <taxon>Polyneoptera</taxon>
        <taxon>Phasmatodea</taxon>
        <taxon>Timematodea</taxon>
        <taxon>Timematoidea</taxon>
        <taxon>Timematidae</taxon>
        <taxon>Timema</taxon>
    </lineage>
</organism>
<dbReference type="AlphaFoldDB" id="A0A7R9HRJ5"/>
<evidence type="ECO:0000313" key="5">
    <source>
        <dbReference type="EMBL" id="CAD7432592.1"/>
    </source>
</evidence>
<evidence type="ECO:0000256" key="2">
    <source>
        <dbReference type="ARBA" id="ARBA00022737"/>
    </source>
</evidence>
<dbReference type="EMBL" id="OB795705">
    <property type="protein sequence ID" value="CAD7432592.1"/>
    <property type="molecule type" value="Genomic_DNA"/>
</dbReference>
<keyword evidence="1" id="KW-0853">WD repeat</keyword>
<evidence type="ECO:0000256" key="3">
    <source>
        <dbReference type="SAM" id="MobiDB-lite"/>
    </source>
</evidence>
<keyword evidence="2" id="KW-0677">Repeat</keyword>
<gene>
    <name evidence="5" type="ORF">TMSB3V08_LOCUS9297</name>
</gene>
<dbReference type="GO" id="GO:0061700">
    <property type="term" value="C:GATOR2 complex"/>
    <property type="evidence" value="ECO:0007669"/>
    <property type="project" value="TreeGrafter"/>
</dbReference>
<sequence>MKADRVPVVSYSVQEMYSLGIGKVELEELNPHLHGGRVENHLGTPSSPDQDSNLDLPVLSSRAQHDKRVIQLAWIPMVCQLNQQSTTVYTGCSRCNKPLLRSGWICDRCHSSECASCSVCHKVVRGMYVWCQGCSHGGHLAHMQEWWEKGNKQCPAGCGHVCEYS</sequence>
<reference evidence="5" key="1">
    <citation type="submission" date="2020-11" db="EMBL/GenBank/DDBJ databases">
        <authorList>
            <person name="Tran Van P."/>
        </authorList>
    </citation>
    <scope>NUCLEOTIDE SEQUENCE</scope>
</reference>
<evidence type="ECO:0000259" key="4">
    <source>
        <dbReference type="Pfam" id="PF17120"/>
    </source>
</evidence>
<proteinExistence type="predicted"/>
<feature type="compositionally biased region" description="Polar residues" evidence="3">
    <location>
        <begin position="43"/>
        <end position="53"/>
    </location>
</feature>
<dbReference type="PANTHER" id="PTHR46200:SF1">
    <property type="entry name" value="GATOR COMPLEX PROTEIN WDR24"/>
    <property type="match status" value="1"/>
</dbReference>
<protein>
    <recommendedName>
        <fullName evidence="4">WDR59/RTC1-like RING zinc finger domain-containing protein</fullName>
    </recommendedName>
</protein>
<dbReference type="Pfam" id="PF17120">
    <property type="entry name" value="zf-RING_16"/>
    <property type="match status" value="1"/>
</dbReference>